<dbReference type="Gene3D" id="3.30.559.10">
    <property type="entry name" value="Chloramphenicol acetyltransferase-like domain"/>
    <property type="match status" value="2"/>
</dbReference>
<accession>A0ABR0TZN2</accession>
<evidence type="ECO:0000313" key="5">
    <source>
        <dbReference type="Proteomes" id="UP001318860"/>
    </source>
</evidence>
<dbReference type="PANTHER" id="PTHR31623">
    <property type="entry name" value="F21J9.9"/>
    <property type="match status" value="1"/>
</dbReference>
<name>A0ABR0TZN2_REHGL</name>
<dbReference type="PANTHER" id="PTHR31623:SF105">
    <property type="entry name" value="VINORINE SYNTHASE-LIKE"/>
    <property type="match status" value="1"/>
</dbReference>
<keyword evidence="5" id="KW-1185">Reference proteome</keyword>
<reference evidence="4 5" key="1">
    <citation type="journal article" date="2021" name="Comput. Struct. Biotechnol. J.">
        <title>De novo genome assembly of the potent medicinal plant Rehmannia glutinosa using nanopore technology.</title>
        <authorList>
            <person name="Ma L."/>
            <person name="Dong C."/>
            <person name="Song C."/>
            <person name="Wang X."/>
            <person name="Zheng X."/>
            <person name="Niu Y."/>
            <person name="Chen S."/>
            <person name="Feng W."/>
        </authorList>
    </citation>
    <scope>NUCLEOTIDE SEQUENCE [LARGE SCALE GENOMIC DNA]</scope>
    <source>
        <strain evidence="4">DH-2019</strain>
    </source>
</reference>
<dbReference type="EMBL" id="JABTTQ020003506">
    <property type="protein sequence ID" value="KAK6115693.1"/>
    <property type="molecule type" value="Genomic_DNA"/>
</dbReference>
<organism evidence="4 5">
    <name type="scientific">Rehmannia glutinosa</name>
    <name type="common">Chinese foxglove</name>
    <dbReference type="NCBI Taxonomy" id="99300"/>
    <lineage>
        <taxon>Eukaryota</taxon>
        <taxon>Viridiplantae</taxon>
        <taxon>Streptophyta</taxon>
        <taxon>Embryophyta</taxon>
        <taxon>Tracheophyta</taxon>
        <taxon>Spermatophyta</taxon>
        <taxon>Magnoliopsida</taxon>
        <taxon>eudicotyledons</taxon>
        <taxon>Gunneridae</taxon>
        <taxon>Pentapetalae</taxon>
        <taxon>asterids</taxon>
        <taxon>lamiids</taxon>
        <taxon>Lamiales</taxon>
        <taxon>Orobanchaceae</taxon>
        <taxon>Rehmannieae</taxon>
        <taxon>Rehmannia</taxon>
    </lineage>
</organism>
<comment type="similarity">
    <text evidence="1">Belongs to the plant acyltransferase family.</text>
</comment>
<sequence length="453" mass="50507">MERSVIISRENVRPSLPTPQSLQTYKLSMLDQIVPSMLVPLVLYFPNTNKEINDHDSFTSQTTQQLKRSLSLILTRFYPLAGRINEDRKSINCNDQGVPFVVVKFPGQKLSHLLKNPDQDLPRHLLPCEITWDAEQCPDSTVALIQVNYFDCGGVAIGVIFWHKIVDALTMANFLNSWANTTRGSRELAICPNYIAQFMFPYKEETPKEFGSMAAILKTGKTVMRRYVFDEMSISKLKAKSSSGGAVVRPTRVEAVSALIWKCFISASLANNVSATVLTHAVNLRRRADPPFPSDCFGNFPGLAAATSSANENEKAELGQLVRKMRDAISKIDGDYVNRMRGDEGRLLGYRGIPEGIDFLSISSWCGFGIYGADFGWGKPVWLTRCDKGSDLESLFLNVVWLMDTRGGGIEAWVILEENYMSVFDNVEELRALASIDPSPLDIPETVRLNGIS</sequence>
<evidence type="ECO:0000313" key="4">
    <source>
        <dbReference type="EMBL" id="KAK6115693.1"/>
    </source>
</evidence>
<gene>
    <name evidence="4" type="ORF">DH2020_007962</name>
</gene>
<evidence type="ECO:0000256" key="3">
    <source>
        <dbReference type="ARBA" id="ARBA00023315"/>
    </source>
</evidence>
<dbReference type="Pfam" id="PF02458">
    <property type="entry name" value="Transferase"/>
    <property type="match status" value="1"/>
</dbReference>
<comment type="caution">
    <text evidence="4">The sequence shown here is derived from an EMBL/GenBank/DDBJ whole genome shotgun (WGS) entry which is preliminary data.</text>
</comment>
<dbReference type="Proteomes" id="UP001318860">
    <property type="component" value="Unassembled WGS sequence"/>
</dbReference>
<evidence type="ECO:0000256" key="2">
    <source>
        <dbReference type="ARBA" id="ARBA00022679"/>
    </source>
</evidence>
<evidence type="ECO:0000256" key="1">
    <source>
        <dbReference type="ARBA" id="ARBA00009861"/>
    </source>
</evidence>
<keyword evidence="3" id="KW-0012">Acyltransferase</keyword>
<protein>
    <submittedName>
        <fullName evidence="4">Uncharacterized protein</fullName>
    </submittedName>
</protein>
<proteinExistence type="inferred from homology"/>
<dbReference type="InterPro" id="IPR023213">
    <property type="entry name" value="CAT-like_dom_sf"/>
</dbReference>
<keyword evidence="2" id="KW-0808">Transferase</keyword>